<comment type="subcellular location">
    <subcellularLocation>
        <location evidence="2">Membrane</location>
    </subcellularLocation>
</comment>
<evidence type="ECO:0000256" key="5">
    <source>
        <dbReference type="ARBA" id="ARBA00022741"/>
    </source>
</evidence>
<keyword evidence="4" id="KW-0808">Transferase</keyword>
<dbReference type="GO" id="GO:0004721">
    <property type="term" value="F:phosphoprotein phosphatase activity"/>
    <property type="evidence" value="ECO:0007669"/>
    <property type="project" value="TreeGrafter"/>
</dbReference>
<keyword evidence="6 10" id="KW-0418">Kinase</keyword>
<feature type="domain" description="Histidine kinase" evidence="9">
    <location>
        <begin position="62"/>
        <end position="279"/>
    </location>
</feature>
<evidence type="ECO:0000313" key="10">
    <source>
        <dbReference type="EMBL" id="KAB2439666.1"/>
    </source>
</evidence>
<dbReference type="PROSITE" id="PS50109">
    <property type="entry name" value="HIS_KIN"/>
    <property type="match status" value="1"/>
</dbReference>
<dbReference type="PANTHER" id="PTHR45453:SF3">
    <property type="entry name" value="HISTIDINE KINASE"/>
    <property type="match status" value="1"/>
</dbReference>
<evidence type="ECO:0000313" key="11">
    <source>
        <dbReference type="Proteomes" id="UP000470409"/>
    </source>
</evidence>
<keyword evidence="7" id="KW-0067">ATP-binding</keyword>
<dbReference type="Proteomes" id="UP000470409">
    <property type="component" value="Unassembled WGS sequence"/>
</dbReference>
<dbReference type="InterPro" id="IPR050351">
    <property type="entry name" value="BphY/WalK/GraS-like"/>
</dbReference>
<dbReference type="InterPro" id="IPR036097">
    <property type="entry name" value="HisK_dim/P_sf"/>
</dbReference>
<evidence type="ECO:0000256" key="6">
    <source>
        <dbReference type="ARBA" id="ARBA00022777"/>
    </source>
</evidence>
<dbReference type="InterPro" id="IPR003594">
    <property type="entry name" value="HATPase_dom"/>
</dbReference>
<dbReference type="GO" id="GO:0000155">
    <property type="term" value="F:phosphorelay sensor kinase activity"/>
    <property type="evidence" value="ECO:0007669"/>
    <property type="project" value="InterPro"/>
</dbReference>
<dbReference type="InterPro" id="IPR036890">
    <property type="entry name" value="HATPase_C_sf"/>
</dbReference>
<dbReference type="SMART" id="SM00388">
    <property type="entry name" value="HisKA"/>
    <property type="match status" value="1"/>
</dbReference>
<keyword evidence="5" id="KW-0547">Nucleotide-binding</keyword>
<accession>A0A7V7S2E5</accession>
<proteinExistence type="predicted"/>
<dbReference type="SMART" id="SM00387">
    <property type="entry name" value="HATPase_c"/>
    <property type="match status" value="1"/>
</dbReference>
<dbReference type="InterPro" id="IPR003661">
    <property type="entry name" value="HisK_dim/P_dom"/>
</dbReference>
<dbReference type="PANTHER" id="PTHR45453">
    <property type="entry name" value="PHOSPHATE REGULON SENSOR PROTEIN PHOR"/>
    <property type="match status" value="1"/>
</dbReference>
<dbReference type="SUPFAM" id="SSF55874">
    <property type="entry name" value="ATPase domain of HSP90 chaperone/DNA topoisomerase II/histidine kinase"/>
    <property type="match status" value="1"/>
</dbReference>
<dbReference type="Gene3D" id="3.30.565.10">
    <property type="entry name" value="Histidine kinase-like ATPase, C-terminal domain"/>
    <property type="match status" value="1"/>
</dbReference>
<dbReference type="AlphaFoldDB" id="A0A7V7S2E5"/>
<dbReference type="GO" id="GO:0005886">
    <property type="term" value="C:plasma membrane"/>
    <property type="evidence" value="ECO:0007669"/>
    <property type="project" value="TreeGrafter"/>
</dbReference>
<sequence>MEDLHLNKSMLINNSDTCNEKIENHNELKVTVSLLTQENLQLKRQLEDREKMEFERQKFISTFIHELNAPITAIRGQIEGMIDEVGVYRNREKYLRKSNDLIKEIELLVAEILQASNLGHYRFIPKLEAVNLQRLISEVVQQLKFFAVENRIKIILRLEKVPNILIDYNLLKKAIKNIIHNAIMYSPTSENVYISLKFDRVNTLIQLKVLNISVPITEKQLIHVFKPFYRINKLKDKNKRGNGLGLYIVKQIFDMFSVKYSLKNTEKSVCFDIEIPIIEGTPNLYQEKLTYGQK</sequence>
<dbReference type="GO" id="GO:0016036">
    <property type="term" value="P:cellular response to phosphate starvation"/>
    <property type="evidence" value="ECO:0007669"/>
    <property type="project" value="TreeGrafter"/>
</dbReference>
<dbReference type="SUPFAM" id="SSF47384">
    <property type="entry name" value="Homodimeric domain of signal transducing histidine kinase"/>
    <property type="match status" value="1"/>
</dbReference>
<evidence type="ECO:0000259" key="9">
    <source>
        <dbReference type="PROSITE" id="PS50109"/>
    </source>
</evidence>
<keyword evidence="8" id="KW-0902">Two-component regulatory system</keyword>
<dbReference type="Gene3D" id="1.10.287.130">
    <property type="match status" value="1"/>
</dbReference>
<dbReference type="EMBL" id="WBPG01000031">
    <property type="protein sequence ID" value="KAB2439666.1"/>
    <property type="molecule type" value="Genomic_DNA"/>
</dbReference>
<evidence type="ECO:0000256" key="4">
    <source>
        <dbReference type="ARBA" id="ARBA00022679"/>
    </source>
</evidence>
<comment type="catalytic activity">
    <reaction evidence="1">
        <text>ATP + protein L-histidine = ADP + protein N-phospho-L-histidine.</text>
        <dbReference type="EC" id="2.7.13.3"/>
    </reaction>
</comment>
<dbReference type="GO" id="GO:0005524">
    <property type="term" value="F:ATP binding"/>
    <property type="evidence" value="ECO:0007669"/>
    <property type="project" value="UniProtKB-KW"/>
</dbReference>
<name>A0A7V7S2E5_9BACI</name>
<organism evidence="10 11">
    <name type="scientific">Bacillus luti</name>
    <dbReference type="NCBI Taxonomy" id="2026191"/>
    <lineage>
        <taxon>Bacteria</taxon>
        <taxon>Bacillati</taxon>
        <taxon>Bacillota</taxon>
        <taxon>Bacilli</taxon>
        <taxon>Bacillales</taxon>
        <taxon>Bacillaceae</taxon>
        <taxon>Bacillus</taxon>
        <taxon>Bacillus cereus group</taxon>
    </lineage>
</organism>
<dbReference type="EC" id="2.7.13.3" evidence="3"/>
<dbReference type="InterPro" id="IPR005467">
    <property type="entry name" value="His_kinase_dom"/>
</dbReference>
<dbReference type="Pfam" id="PF02518">
    <property type="entry name" value="HATPase_c"/>
    <property type="match status" value="1"/>
</dbReference>
<comment type="caution">
    <text evidence="10">The sequence shown here is derived from an EMBL/GenBank/DDBJ whole genome shotgun (WGS) entry which is preliminary data.</text>
</comment>
<protein>
    <recommendedName>
        <fullName evidence="3">histidine kinase</fullName>
        <ecNumber evidence="3">2.7.13.3</ecNumber>
    </recommendedName>
</protein>
<evidence type="ECO:0000256" key="7">
    <source>
        <dbReference type="ARBA" id="ARBA00022840"/>
    </source>
</evidence>
<dbReference type="CDD" id="cd00082">
    <property type="entry name" value="HisKA"/>
    <property type="match status" value="1"/>
</dbReference>
<gene>
    <name evidence="10" type="ORF">F8163_26845</name>
</gene>
<evidence type="ECO:0000256" key="2">
    <source>
        <dbReference type="ARBA" id="ARBA00004370"/>
    </source>
</evidence>
<evidence type="ECO:0000256" key="8">
    <source>
        <dbReference type="ARBA" id="ARBA00023012"/>
    </source>
</evidence>
<dbReference type="Pfam" id="PF00512">
    <property type="entry name" value="HisKA"/>
    <property type="match status" value="1"/>
</dbReference>
<evidence type="ECO:0000256" key="1">
    <source>
        <dbReference type="ARBA" id="ARBA00000085"/>
    </source>
</evidence>
<evidence type="ECO:0000256" key="3">
    <source>
        <dbReference type="ARBA" id="ARBA00012438"/>
    </source>
</evidence>
<reference evidence="10 11" key="1">
    <citation type="submission" date="2019-10" db="EMBL/GenBank/DDBJ databases">
        <title>Bacillus from the desert of Cuatro Cinegas, Coahuila.</title>
        <authorList>
            <person name="Olmedo-Alvarez G."/>
            <person name="Saldana S."/>
            <person name="Barcelo D."/>
        </authorList>
    </citation>
    <scope>NUCLEOTIDE SEQUENCE [LARGE SCALE GENOMIC DNA]</scope>
    <source>
        <strain evidence="10 11">CH155b_5T</strain>
    </source>
</reference>